<feature type="transmembrane region" description="Helical" evidence="1">
    <location>
        <begin position="228"/>
        <end position="245"/>
    </location>
</feature>
<keyword evidence="2" id="KW-0548">Nucleotidyltransferase</keyword>
<dbReference type="PANTHER" id="PTHR31303">
    <property type="entry name" value="CTP-DEPENDENT DIACYLGLYCEROL KINASE 1"/>
    <property type="match status" value="1"/>
</dbReference>
<keyword evidence="2" id="KW-0808">Transferase</keyword>
<dbReference type="GO" id="GO:0016779">
    <property type="term" value="F:nucleotidyltransferase activity"/>
    <property type="evidence" value="ECO:0007669"/>
    <property type="project" value="UniProtKB-KW"/>
</dbReference>
<protein>
    <submittedName>
        <fullName evidence="2">Phosphatidate cytidylyltransferase</fullName>
    </submittedName>
</protein>
<sequence length="354" mass="38773">MAWQKQSCAGSAPAPPVSTVAALSAWWHGQSEVSQPWAVDQPNNRSLLNVILLLSLASLVGTLAFNGLRNKERFLEAWGVNARKVHRTIKEVDRKMFHLATLLVPLIHQLLLNVGWTNEDCVSLCWAITITGWTADISRVYGPGWIQRNWPMQRILREKEKNQLTGSCYLSLGCTLTMAISPPSITMASILFLILGDLSAAIVGVSFGGETVSLKLGRAGKKSAEGSMAMLLVCFCIGCVTFWNVELREYPVRAPPLRRLAPLHRPLEPPCAALRRLVAIGAIVATLTELIEPFGINDNLTIPIFSSIALQYGFSRISTCNIAAGSAVTLAKGILAKIDVPHPFDWYSRLSDLF</sequence>
<keyword evidence="3" id="KW-1185">Reference proteome</keyword>
<accession>A0A0M0LQY0</accession>
<dbReference type="InterPro" id="IPR037997">
    <property type="entry name" value="Dgk1-like"/>
</dbReference>
<reference evidence="3" key="1">
    <citation type="journal article" date="2015" name="PLoS Genet.">
        <title>Genome Sequence and Transcriptome Analyses of Chrysochromulina tobin: Metabolic Tools for Enhanced Algal Fitness in the Prominent Order Prymnesiales (Haptophyceae).</title>
        <authorList>
            <person name="Hovde B.T."/>
            <person name="Deodato C.R."/>
            <person name="Hunsperger H.M."/>
            <person name="Ryken S.A."/>
            <person name="Yost W."/>
            <person name="Jha R.K."/>
            <person name="Patterson J."/>
            <person name="Monnat R.J. Jr."/>
            <person name="Barlow S.B."/>
            <person name="Starkenburg S.R."/>
            <person name="Cattolico R.A."/>
        </authorList>
    </citation>
    <scope>NUCLEOTIDE SEQUENCE</scope>
    <source>
        <strain evidence="3">CCMP291</strain>
    </source>
</reference>
<dbReference type="GO" id="GO:0004143">
    <property type="term" value="F:ATP-dependent diacylglycerol kinase activity"/>
    <property type="evidence" value="ECO:0007669"/>
    <property type="project" value="InterPro"/>
</dbReference>
<comment type="caution">
    <text evidence="2">The sequence shown here is derived from an EMBL/GenBank/DDBJ whole genome shotgun (WGS) entry which is preliminary data.</text>
</comment>
<evidence type="ECO:0000313" key="2">
    <source>
        <dbReference type="EMBL" id="KOO53312.1"/>
    </source>
</evidence>
<dbReference type="PANTHER" id="PTHR31303:SF1">
    <property type="entry name" value="CTP-DEPENDENT DIACYLGLYCEROL KINASE 1"/>
    <property type="match status" value="1"/>
</dbReference>
<dbReference type="AlphaFoldDB" id="A0A0M0LQY0"/>
<dbReference type="EMBL" id="JWZX01000286">
    <property type="protein sequence ID" value="KOO53312.1"/>
    <property type="molecule type" value="Genomic_DNA"/>
</dbReference>
<name>A0A0M0LQY0_9EUKA</name>
<evidence type="ECO:0000256" key="1">
    <source>
        <dbReference type="SAM" id="Phobius"/>
    </source>
</evidence>
<proteinExistence type="predicted"/>
<dbReference type="OrthoDB" id="5673at2759"/>
<keyword evidence="1" id="KW-0812">Transmembrane</keyword>
<dbReference type="Proteomes" id="UP000037460">
    <property type="component" value="Unassembled WGS sequence"/>
</dbReference>
<organism evidence="2 3">
    <name type="scientific">Chrysochromulina tobinii</name>
    <dbReference type="NCBI Taxonomy" id="1460289"/>
    <lineage>
        <taxon>Eukaryota</taxon>
        <taxon>Haptista</taxon>
        <taxon>Haptophyta</taxon>
        <taxon>Prymnesiophyceae</taxon>
        <taxon>Prymnesiales</taxon>
        <taxon>Chrysochromulinaceae</taxon>
        <taxon>Chrysochromulina</taxon>
    </lineage>
</organism>
<keyword evidence="1" id="KW-0472">Membrane</keyword>
<evidence type="ECO:0000313" key="3">
    <source>
        <dbReference type="Proteomes" id="UP000037460"/>
    </source>
</evidence>
<keyword evidence="1" id="KW-1133">Transmembrane helix</keyword>
<feature type="transmembrane region" description="Helical" evidence="1">
    <location>
        <begin position="163"/>
        <end position="181"/>
    </location>
</feature>
<gene>
    <name evidence="2" type="ORF">Ctob_013671</name>
</gene>
<feature type="transmembrane region" description="Helical" evidence="1">
    <location>
        <begin position="187"/>
        <end position="207"/>
    </location>
</feature>
<feature type="transmembrane region" description="Helical" evidence="1">
    <location>
        <begin position="46"/>
        <end position="65"/>
    </location>
</feature>